<proteinExistence type="predicted"/>
<feature type="region of interest" description="Disordered" evidence="1">
    <location>
        <begin position="185"/>
        <end position="210"/>
    </location>
</feature>
<keyword evidence="3" id="KW-1185">Reference proteome</keyword>
<organism evidence="2 3">
    <name type="scientific">Tetraparma gracilis</name>
    <dbReference type="NCBI Taxonomy" id="2962635"/>
    <lineage>
        <taxon>Eukaryota</taxon>
        <taxon>Sar</taxon>
        <taxon>Stramenopiles</taxon>
        <taxon>Ochrophyta</taxon>
        <taxon>Bolidophyceae</taxon>
        <taxon>Parmales</taxon>
        <taxon>Triparmaceae</taxon>
        <taxon>Tetraparma</taxon>
    </lineage>
</organism>
<reference evidence="2 3" key="1">
    <citation type="journal article" date="2023" name="Commun. Biol.">
        <title>Genome analysis of Parmales, the sister group of diatoms, reveals the evolutionary specialization of diatoms from phago-mixotrophs to photoautotrophs.</title>
        <authorList>
            <person name="Ban H."/>
            <person name="Sato S."/>
            <person name="Yoshikawa S."/>
            <person name="Yamada K."/>
            <person name="Nakamura Y."/>
            <person name="Ichinomiya M."/>
            <person name="Sato N."/>
            <person name="Blanc-Mathieu R."/>
            <person name="Endo H."/>
            <person name="Kuwata A."/>
            <person name="Ogata H."/>
        </authorList>
    </citation>
    <scope>NUCLEOTIDE SEQUENCE [LARGE SCALE GENOMIC DNA]</scope>
</reference>
<gene>
    <name evidence="2" type="ORF">TeGR_g632</name>
</gene>
<sequence length="424" mass="46015">METISNTPVFTSSPLQASFKGCEFVAHTCEVYSPQEARVAHEHLAHELRRQGHSCLCPCAFRTEADNNIPEDLGDVTTPGQLSTFPPSEDFDDSGDFGVGSKLLFLLKRSNAMNLLLVVSTITSKSILPESLGVRRYKFIVMAAKLGLESVPGGVGGGDFGGDSVSNDSSTLGSLDAKQLGTFNLSVRRSPSPGEMDRERLNASPSEESLYTVNSVKEKRPTLKTKGMVLSNLPLPAVKQTEKQGQTNNFRNVTPRGDTFRRVMKPSASEPALMDDITLATSSSTFGRSVSSLVLGKKAKQEIRNLRAVNDVVLAVFQCVLVLFKGKECHTASLFDCRDFISTVDFDSLSDTIIGGNRIRVVKKKLLDMGKDMHQVERINRNAAQILEWVLGCIGCDSSLLEQQQLVMDGLDGDDAGFLGLSAS</sequence>
<dbReference type="Gene3D" id="3.30.230.30">
    <property type="entry name" value="Impact, N-terminal domain"/>
    <property type="match status" value="1"/>
</dbReference>
<dbReference type="EMBL" id="BRYB01003325">
    <property type="protein sequence ID" value="GMI34687.1"/>
    <property type="molecule type" value="Genomic_DNA"/>
</dbReference>
<name>A0ABQ6MXK5_9STRA</name>
<comment type="caution">
    <text evidence="2">The sequence shown here is derived from an EMBL/GenBank/DDBJ whole genome shotgun (WGS) entry which is preliminary data.</text>
</comment>
<accession>A0ABQ6MXK5</accession>
<evidence type="ECO:0000256" key="1">
    <source>
        <dbReference type="SAM" id="MobiDB-lite"/>
    </source>
</evidence>
<dbReference type="Proteomes" id="UP001165060">
    <property type="component" value="Unassembled WGS sequence"/>
</dbReference>
<evidence type="ECO:0000313" key="3">
    <source>
        <dbReference type="Proteomes" id="UP001165060"/>
    </source>
</evidence>
<protein>
    <submittedName>
        <fullName evidence="2">Uncharacterized protein</fullName>
    </submittedName>
</protein>
<dbReference type="InterPro" id="IPR036956">
    <property type="entry name" value="Impact_N_sf"/>
</dbReference>
<evidence type="ECO:0000313" key="2">
    <source>
        <dbReference type="EMBL" id="GMI34687.1"/>
    </source>
</evidence>